<dbReference type="AlphaFoldDB" id="A0A562MZT7"/>
<protein>
    <submittedName>
        <fullName evidence="2">Uncharacterized protein</fullName>
    </submittedName>
</protein>
<dbReference type="Proteomes" id="UP000317122">
    <property type="component" value="Unassembled WGS sequence"/>
</dbReference>
<keyword evidence="3" id="KW-1185">Reference proteome</keyword>
<reference evidence="2 3" key="1">
    <citation type="journal article" date="2015" name="Stand. Genomic Sci.">
        <title>Genomic Encyclopedia of Bacterial and Archaeal Type Strains, Phase III: the genomes of soil and plant-associated and newly described type strains.</title>
        <authorList>
            <person name="Whitman W.B."/>
            <person name="Woyke T."/>
            <person name="Klenk H.P."/>
            <person name="Zhou Y."/>
            <person name="Lilburn T.G."/>
            <person name="Beck B.J."/>
            <person name="De Vos P."/>
            <person name="Vandamme P."/>
            <person name="Eisen J.A."/>
            <person name="Garrity G."/>
            <person name="Hugenholtz P."/>
            <person name="Kyrpides N.C."/>
        </authorList>
    </citation>
    <scope>NUCLEOTIDE SEQUENCE [LARGE SCALE GENOMIC DNA]</scope>
    <source>
        <strain evidence="2 3">CGMCC 1.2546</strain>
    </source>
</reference>
<organism evidence="2 3">
    <name type="scientific">Mesorhizobium tianshanense</name>
    <dbReference type="NCBI Taxonomy" id="39844"/>
    <lineage>
        <taxon>Bacteria</taxon>
        <taxon>Pseudomonadati</taxon>
        <taxon>Pseudomonadota</taxon>
        <taxon>Alphaproteobacteria</taxon>
        <taxon>Hyphomicrobiales</taxon>
        <taxon>Phyllobacteriaceae</taxon>
        <taxon>Mesorhizobium</taxon>
    </lineage>
</organism>
<name>A0A562MZT7_9HYPH</name>
<sequence length="59" mass="5798">MTSAGKSAAISAVAVVAIGYMILSSDEAPSTALATLQYVLLAAGLVGVVGSLMKVSRGE</sequence>
<comment type="caution">
    <text evidence="2">The sequence shown here is derived from an EMBL/GenBank/DDBJ whole genome shotgun (WGS) entry which is preliminary data.</text>
</comment>
<keyword evidence="1" id="KW-1133">Transmembrane helix</keyword>
<gene>
    <name evidence="2" type="ORF">IQ26_06162</name>
</gene>
<evidence type="ECO:0000256" key="1">
    <source>
        <dbReference type="SAM" id="Phobius"/>
    </source>
</evidence>
<accession>A0A562MZT7</accession>
<feature type="transmembrane region" description="Helical" evidence="1">
    <location>
        <begin position="35"/>
        <end position="53"/>
    </location>
</feature>
<evidence type="ECO:0000313" key="3">
    <source>
        <dbReference type="Proteomes" id="UP000317122"/>
    </source>
</evidence>
<evidence type="ECO:0000313" key="2">
    <source>
        <dbReference type="EMBL" id="TWI25328.1"/>
    </source>
</evidence>
<keyword evidence="1" id="KW-0812">Transmembrane</keyword>
<proteinExistence type="predicted"/>
<keyword evidence="1" id="KW-0472">Membrane</keyword>
<dbReference type="EMBL" id="VLKT01000052">
    <property type="protein sequence ID" value="TWI25328.1"/>
    <property type="molecule type" value="Genomic_DNA"/>
</dbReference>
<feature type="transmembrane region" description="Helical" evidence="1">
    <location>
        <begin position="7"/>
        <end position="23"/>
    </location>
</feature>